<comment type="caution">
    <text evidence="1">The sequence shown here is derived from an EMBL/GenBank/DDBJ whole genome shotgun (WGS) entry which is preliminary data.</text>
</comment>
<dbReference type="RefSeq" id="WP_191318065.1">
    <property type="nucleotide sequence ID" value="NZ_BNCG01000002.1"/>
</dbReference>
<reference evidence="2" key="1">
    <citation type="journal article" date="2019" name="Int. J. Syst. Evol. Microbiol.">
        <title>The Global Catalogue of Microorganisms (GCM) 10K type strain sequencing project: providing services to taxonomists for standard genome sequencing and annotation.</title>
        <authorList>
            <consortium name="The Broad Institute Genomics Platform"/>
            <consortium name="The Broad Institute Genome Sequencing Center for Infectious Disease"/>
            <person name="Wu L."/>
            <person name="Ma J."/>
        </authorList>
    </citation>
    <scope>NUCLEOTIDE SEQUENCE [LARGE SCALE GENOMIC DNA]</scope>
    <source>
        <strain evidence="2">KCTC 42282</strain>
    </source>
</reference>
<name>A0ABV7UEC3_9HYPH</name>
<dbReference type="Proteomes" id="UP001595704">
    <property type="component" value="Unassembled WGS sequence"/>
</dbReference>
<sequence>MSNDHVAHPDASVSGQIGLRLAMLEAGGIDGITHVRGLHEAALAIEAEIDRRTEDARIEHKSPTGGFMADTAGLMQMLDETGRLARLEFDSALSRQRIVSAEMPHANGKEALALIAQVRSEPWGQPQNLFSRVGLALWGDKWQTPMSNALGISKATINDWRQGRSSPRAGVWADLLTIARQRAAVLASVIAEIEAKKDEL</sequence>
<proteinExistence type="predicted"/>
<dbReference type="EMBL" id="JBHRYC010000026">
    <property type="protein sequence ID" value="MFC3637006.1"/>
    <property type="molecule type" value="Genomic_DNA"/>
</dbReference>
<gene>
    <name evidence="1" type="ORF">ACFONL_06365</name>
</gene>
<accession>A0ABV7UEC3</accession>
<evidence type="ECO:0000313" key="1">
    <source>
        <dbReference type="EMBL" id="MFC3637006.1"/>
    </source>
</evidence>
<organism evidence="1 2">
    <name type="scientific">Camelimonas fluminis</name>
    <dbReference type="NCBI Taxonomy" id="1576911"/>
    <lineage>
        <taxon>Bacteria</taxon>
        <taxon>Pseudomonadati</taxon>
        <taxon>Pseudomonadota</taxon>
        <taxon>Alphaproteobacteria</taxon>
        <taxon>Hyphomicrobiales</taxon>
        <taxon>Chelatococcaceae</taxon>
        <taxon>Camelimonas</taxon>
    </lineage>
</organism>
<evidence type="ECO:0000313" key="2">
    <source>
        <dbReference type="Proteomes" id="UP001595704"/>
    </source>
</evidence>
<keyword evidence="2" id="KW-1185">Reference proteome</keyword>
<protein>
    <submittedName>
        <fullName evidence="1">Uncharacterized protein</fullName>
    </submittedName>
</protein>